<evidence type="ECO:0000313" key="2">
    <source>
        <dbReference type="EMBL" id="OJT06588.1"/>
    </source>
</evidence>
<accession>A0A1M2VG86</accession>
<gene>
    <name evidence="2" type="ORF">TRAPUB_2559</name>
</gene>
<dbReference type="AlphaFoldDB" id="A0A1M2VG86"/>
<reference evidence="2 3" key="1">
    <citation type="submission" date="2016-10" db="EMBL/GenBank/DDBJ databases">
        <title>Genome sequence of the basidiomycete white-rot fungus Trametes pubescens.</title>
        <authorList>
            <person name="Makela M.R."/>
            <person name="Granchi Z."/>
            <person name="Peng M."/>
            <person name="De Vries R.P."/>
            <person name="Grigoriev I."/>
            <person name="Riley R."/>
            <person name="Hilden K."/>
        </authorList>
    </citation>
    <scope>NUCLEOTIDE SEQUENCE [LARGE SCALE GENOMIC DNA]</scope>
    <source>
        <strain evidence="2 3">FBCC735</strain>
    </source>
</reference>
<protein>
    <submittedName>
        <fullName evidence="2">Uncharacterized protein</fullName>
    </submittedName>
</protein>
<evidence type="ECO:0000313" key="3">
    <source>
        <dbReference type="Proteomes" id="UP000184267"/>
    </source>
</evidence>
<organism evidence="2 3">
    <name type="scientific">Trametes pubescens</name>
    <name type="common">White-rot fungus</name>
    <dbReference type="NCBI Taxonomy" id="154538"/>
    <lineage>
        <taxon>Eukaryota</taxon>
        <taxon>Fungi</taxon>
        <taxon>Dikarya</taxon>
        <taxon>Basidiomycota</taxon>
        <taxon>Agaricomycotina</taxon>
        <taxon>Agaricomycetes</taxon>
        <taxon>Polyporales</taxon>
        <taxon>Polyporaceae</taxon>
        <taxon>Trametes</taxon>
    </lineage>
</organism>
<sequence length="60" mass="6935">MIAVPSRELTRSPSEPPSPHANLRTSPEELSRFALSCWQRRDAHGELIAVPSRELRQRKW</sequence>
<feature type="region of interest" description="Disordered" evidence="1">
    <location>
        <begin position="1"/>
        <end position="26"/>
    </location>
</feature>
<name>A0A1M2VG86_TRAPU</name>
<comment type="caution">
    <text evidence="2">The sequence shown here is derived from an EMBL/GenBank/DDBJ whole genome shotgun (WGS) entry which is preliminary data.</text>
</comment>
<keyword evidence="3" id="KW-1185">Reference proteome</keyword>
<proteinExistence type="predicted"/>
<dbReference type="EMBL" id="MNAD01001295">
    <property type="protein sequence ID" value="OJT06588.1"/>
    <property type="molecule type" value="Genomic_DNA"/>
</dbReference>
<dbReference type="Proteomes" id="UP000184267">
    <property type="component" value="Unassembled WGS sequence"/>
</dbReference>
<evidence type="ECO:0000256" key="1">
    <source>
        <dbReference type="SAM" id="MobiDB-lite"/>
    </source>
</evidence>